<dbReference type="EMBL" id="QDDL01000004">
    <property type="protein sequence ID" value="PVZ68763.1"/>
    <property type="molecule type" value="Genomic_DNA"/>
</dbReference>
<comment type="caution">
    <text evidence="1">The sequence shown here is derived from an EMBL/GenBank/DDBJ whole genome shotgun (WGS) entry which is preliminary data.</text>
</comment>
<name>A0A2V1GUZ5_9GAMM</name>
<reference evidence="1 2" key="1">
    <citation type="submission" date="2018-04" db="EMBL/GenBank/DDBJ databases">
        <title>Thalassorhabdus spongiae gen. nov., sp. nov., isolated from a marine sponge in South-West Iceland.</title>
        <authorList>
            <person name="Knobloch S."/>
            <person name="Daussin A."/>
            <person name="Johannsson R."/>
            <person name="Marteinsson V.T."/>
        </authorList>
    </citation>
    <scope>NUCLEOTIDE SEQUENCE [LARGE SCALE GENOMIC DNA]</scope>
    <source>
        <strain evidence="1 2">Hp12</strain>
    </source>
</reference>
<keyword evidence="2" id="KW-1185">Reference proteome</keyword>
<dbReference type="AlphaFoldDB" id="A0A2V1GUZ5"/>
<dbReference type="Proteomes" id="UP000244906">
    <property type="component" value="Unassembled WGS sequence"/>
</dbReference>
<accession>A0A2V1GUZ5</accession>
<protein>
    <submittedName>
        <fullName evidence="1">Uncharacterized protein</fullName>
    </submittedName>
</protein>
<sequence>MDIQISAMQAVNVLDICFAFLPPMDNHAKAEKSATICQRWKSERDYTSSLKENADGICFRLI</sequence>
<proteinExistence type="predicted"/>
<organism evidence="1 2">
    <name type="scientific">Pelagibaculum spongiae</name>
    <dbReference type="NCBI Taxonomy" id="2080658"/>
    <lineage>
        <taxon>Bacteria</taxon>
        <taxon>Pseudomonadati</taxon>
        <taxon>Pseudomonadota</taxon>
        <taxon>Gammaproteobacteria</taxon>
        <taxon>Oceanospirillales</taxon>
        <taxon>Pelagibaculum</taxon>
    </lineage>
</organism>
<gene>
    <name evidence="1" type="ORF">DC094_10925</name>
</gene>
<evidence type="ECO:0000313" key="2">
    <source>
        <dbReference type="Proteomes" id="UP000244906"/>
    </source>
</evidence>
<evidence type="ECO:0000313" key="1">
    <source>
        <dbReference type="EMBL" id="PVZ68763.1"/>
    </source>
</evidence>